<comment type="caution">
    <text evidence="2">The sequence shown here is derived from an EMBL/GenBank/DDBJ whole genome shotgun (WGS) entry which is preliminary data.</text>
</comment>
<evidence type="ECO:0000259" key="1">
    <source>
        <dbReference type="PROSITE" id="PS51462"/>
    </source>
</evidence>
<dbReference type="Gene3D" id="3.90.79.10">
    <property type="entry name" value="Nucleoside Triphosphate Pyrophosphohydrolase"/>
    <property type="match status" value="1"/>
</dbReference>
<keyword evidence="3" id="KW-1185">Reference proteome</keyword>
<dbReference type="EC" id="3.6.-.-" evidence="2"/>
<dbReference type="Proteomes" id="UP001250214">
    <property type="component" value="Unassembled WGS sequence"/>
</dbReference>
<dbReference type="GO" id="GO:0016787">
    <property type="term" value="F:hydrolase activity"/>
    <property type="evidence" value="ECO:0007669"/>
    <property type="project" value="UniProtKB-KW"/>
</dbReference>
<dbReference type="InterPro" id="IPR015797">
    <property type="entry name" value="NUDIX_hydrolase-like_dom_sf"/>
</dbReference>
<feature type="domain" description="Nudix hydrolase" evidence="1">
    <location>
        <begin position="20"/>
        <end position="161"/>
    </location>
</feature>
<dbReference type="Pfam" id="PF00293">
    <property type="entry name" value="NUDIX"/>
    <property type="match status" value="1"/>
</dbReference>
<dbReference type="SUPFAM" id="SSF55811">
    <property type="entry name" value="Nudix"/>
    <property type="match status" value="1"/>
</dbReference>
<name>A0ABU2H483_9ACTN</name>
<organism evidence="2 3">
    <name type="scientific">Lipingzhangella rawalii</name>
    <dbReference type="NCBI Taxonomy" id="2055835"/>
    <lineage>
        <taxon>Bacteria</taxon>
        <taxon>Bacillati</taxon>
        <taxon>Actinomycetota</taxon>
        <taxon>Actinomycetes</taxon>
        <taxon>Streptosporangiales</taxon>
        <taxon>Nocardiopsidaceae</taxon>
        <taxon>Lipingzhangella</taxon>
    </lineage>
</organism>
<sequence length="318" mass="33898">MARGDGDGWVVLDDGTRRWGRYGAAGLLLYGTDAAGRDRVLLQRRVWWSHQGGTWGVPGGARDSSESSMYAAVREFTEEVRAEQAGADWGPDELGRWLSPVGIHRQDHGRWSYDTVLARLPGCPPMHPGNGESSAVEWVTLDTVTDRTLHPGFAGVWPQLRGLLPARMVLVVDAVAPTASANGSTGNGAGHAGGPATLHRHLTTLASTGLAAEALPYEVGRWELRRWFPRVRLVVSGEQQPPPPQVPEVEVVSTPGGTPTDGFGAGAAAVVEAARVADATTVVVVTDDPQARQRCADAGAHVCSSAWLEWALPRHPAR</sequence>
<accession>A0ABU2H483</accession>
<dbReference type="InterPro" id="IPR000086">
    <property type="entry name" value="NUDIX_hydrolase_dom"/>
</dbReference>
<dbReference type="RefSeq" id="WP_310911122.1">
    <property type="nucleotide sequence ID" value="NZ_JAVLVT010000001.1"/>
</dbReference>
<dbReference type="EMBL" id="JAVLVT010000001">
    <property type="protein sequence ID" value="MDS1269664.1"/>
    <property type="molecule type" value="Genomic_DNA"/>
</dbReference>
<evidence type="ECO:0000313" key="2">
    <source>
        <dbReference type="EMBL" id="MDS1269664.1"/>
    </source>
</evidence>
<dbReference type="PROSITE" id="PS51462">
    <property type="entry name" value="NUDIX"/>
    <property type="match status" value="1"/>
</dbReference>
<proteinExistence type="predicted"/>
<evidence type="ECO:0000313" key="3">
    <source>
        <dbReference type="Proteomes" id="UP001250214"/>
    </source>
</evidence>
<gene>
    <name evidence="2" type="ORF">RIF23_05090</name>
</gene>
<keyword evidence="2" id="KW-0378">Hydrolase</keyword>
<protein>
    <submittedName>
        <fullName evidence="2">NUDIX hydrolase</fullName>
        <ecNumber evidence="2">3.6.-.-</ecNumber>
    </submittedName>
</protein>
<reference evidence="3" key="1">
    <citation type="submission" date="2023-07" db="EMBL/GenBank/DDBJ databases">
        <title>Novel species in the genus Lipingzhangella isolated from Sambhar Salt Lake.</title>
        <authorList>
            <person name="Jiya N."/>
            <person name="Kajale S."/>
            <person name="Sharma A."/>
        </authorList>
    </citation>
    <scope>NUCLEOTIDE SEQUENCE [LARGE SCALE GENOMIC DNA]</scope>
    <source>
        <strain evidence="3">LS1_29</strain>
    </source>
</reference>